<dbReference type="AlphaFoldDB" id="A0A9P3GHG6"/>
<keyword evidence="3" id="KW-1185">Reference proteome</keyword>
<dbReference type="Proteomes" id="UP000703269">
    <property type="component" value="Unassembled WGS sequence"/>
</dbReference>
<dbReference type="EMBL" id="BPQB01000045">
    <property type="protein sequence ID" value="GJE95003.1"/>
    <property type="molecule type" value="Genomic_DNA"/>
</dbReference>
<evidence type="ECO:0000313" key="2">
    <source>
        <dbReference type="EMBL" id="GJE95003.1"/>
    </source>
</evidence>
<sequence length="116" mass="12901">MQPSPWPHTRIAKPGCHLGFRLRRNLITRARRQYVSIVAHARPFFTSEPSSAAGGSAPTISYTDPCRTRSIHPLRCALPATQRGTQRPRLEPTEHPASALRPRTGIAYFILAQGAY</sequence>
<comment type="caution">
    <text evidence="2">The sequence shown here is derived from an EMBL/GenBank/DDBJ whole genome shotgun (WGS) entry which is preliminary data.</text>
</comment>
<evidence type="ECO:0000256" key="1">
    <source>
        <dbReference type="SAM" id="MobiDB-lite"/>
    </source>
</evidence>
<feature type="region of interest" description="Disordered" evidence="1">
    <location>
        <begin position="78"/>
        <end position="97"/>
    </location>
</feature>
<protein>
    <submittedName>
        <fullName evidence="2">Uncharacterized protein</fullName>
    </submittedName>
</protein>
<accession>A0A9P3GHG6</accession>
<proteinExistence type="predicted"/>
<reference evidence="2 3" key="1">
    <citation type="submission" date="2021-08" db="EMBL/GenBank/DDBJ databases">
        <title>Draft Genome Sequence of Phanerochaete sordida strain YK-624.</title>
        <authorList>
            <person name="Mori T."/>
            <person name="Dohra H."/>
            <person name="Suzuki T."/>
            <person name="Kawagishi H."/>
            <person name="Hirai H."/>
        </authorList>
    </citation>
    <scope>NUCLEOTIDE SEQUENCE [LARGE SCALE GENOMIC DNA]</scope>
    <source>
        <strain evidence="2 3">YK-624</strain>
    </source>
</reference>
<name>A0A9P3GHG6_9APHY</name>
<gene>
    <name evidence="2" type="ORF">PsYK624_111810</name>
</gene>
<organism evidence="2 3">
    <name type="scientific">Phanerochaete sordida</name>
    <dbReference type="NCBI Taxonomy" id="48140"/>
    <lineage>
        <taxon>Eukaryota</taxon>
        <taxon>Fungi</taxon>
        <taxon>Dikarya</taxon>
        <taxon>Basidiomycota</taxon>
        <taxon>Agaricomycotina</taxon>
        <taxon>Agaricomycetes</taxon>
        <taxon>Polyporales</taxon>
        <taxon>Phanerochaetaceae</taxon>
        <taxon>Phanerochaete</taxon>
    </lineage>
</organism>
<evidence type="ECO:0000313" key="3">
    <source>
        <dbReference type="Proteomes" id="UP000703269"/>
    </source>
</evidence>